<dbReference type="InterPro" id="IPR029659">
    <property type="entry name" value="PRIMA1"/>
</dbReference>
<dbReference type="InParanoid" id="A0A6J2WQ56"/>
<dbReference type="OrthoDB" id="8885320at2759"/>
<keyword evidence="2" id="KW-0812">Transmembrane</keyword>
<sequence>MLVRNITPLKFRFRPFLLGQYFFSSFLLLCQAELQRSCQPASPPRGREHCQLSCHCRTYPPLPPPPPPPPPLRLLLPTVIEKPVVQPEPGWMEVIVLGTVGCASAVCLLLAVIICYKAIKRKPLRKEENGTSRGEYAMSSRNKKTKNVGINNSAV</sequence>
<keyword evidence="2" id="KW-0472">Membrane</keyword>
<feature type="region of interest" description="Disordered" evidence="1">
    <location>
        <begin position="127"/>
        <end position="155"/>
    </location>
</feature>
<name>A0A6J2WQ56_CHACN</name>
<feature type="chain" id="PRO_5027035723" evidence="3">
    <location>
        <begin position="33"/>
        <end position="155"/>
    </location>
</feature>
<organism evidence="4 5">
    <name type="scientific">Chanos chanos</name>
    <name type="common">Milkfish</name>
    <name type="synonym">Mugil chanos</name>
    <dbReference type="NCBI Taxonomy" id="29144"/>
    <lineage>
        <taxon>Eukaryota</taxon>
        <taxon>Metazoa</taxon>
        <taxon>Chordata</taxon>
        <taxon>Craniata</taxon>
        <taxon>Vertebrata</taxon>
        <taxon>Euteleostomi</taxon>
        <taxon>Actinopterygii</taxon>
        <taxon>Neopterygii</taxon>
        <taxon>Teleostei</taxon>
        <taxon>Ostariophysi</taxon>
        <taxon>Gonorynchiformes</taxon>
        <taxon>Chanidae</taxon>
        <taxon>Chanos</taxon>
    </lineage>
</organism>
<keyword evidence="3" id="KW-0732">Signal</keyword>
<evidence type="ECO:0000313" key="5">
    <source>
        <dbReference type="RefSeq" id="XP_030646508.1"/>
    </source>
</evidence>
<evidence type="ECO:0000256" key="2">
    <source>
        <dbReference type="SAM" id="Phobius"/>
    </source>
</evidence>
<keyword evidence="4" id="KW-1185">Reference proteome</keyword>
<dbReference type="Proteomes" id="UP000504632">
    <property type="component" value="Chromosome 1"/>
</dbReference>
<protein>
    <submittedName>
        <fullName evidence="5">Proline-rich membrane anchor 1-like</fullName>
    </submittedName>
</protein>
<evidence type="ECO:0000256" key="1">
    <source>
        <dbReference type="SAM" id="MobiDB-lite"/>
    </source>
</evidence>
<keyword evidence="2" id="KW-1133">Transmembrane helix</keyword>
<accession>A0A6J2WQ56</accession>
<dbReference type="GeneID" id="115826757"/>
<reference evidence="5" key="1">
    <citation type="submission" date="2025-08" db="UniProtKB">
        <authorList>
            <consortium name="RefSeq"/>
        </authorList>
    </citation>
    <scope>IDENTIFICATION</scope>
</reference>
<gene>
    <name evidence="5" type="primary">LOC115826757</name>
</gene>
<feature type="transmembrane region" description="Helical" evidence="2">
    <location>
        <begin position="94"/>
        <end position="116"/>
    </location>
</feature>
<dbReference type="Pfam" id="PF16101">
    <property type="entry name" value="PRIMA1"/>
    <property type="match status" value="1"/>
</dbReference>
<proteinExistence type="predicted"/>
<dbReference type="RefSeq" id="XP_030646508.1">
    <property type="nucleotide sequence ID" value="XM_030790648.1"/>
</dbReference>
<dbReference type="AlphaFoldDB" id="A0A6J2WQ56"/>
<feature type="signal peptide" evidence="3">
    <location>
        <begin position="1"/>
        <end position="32"/>
    </location>
</feature>
<evidence type="ECO:0000256" key="3">
    <source>
        <dbReference type="SAM" id="SignalP"/>
    </source>
</evidence>
<evidence type="ECO:0000313" key="4">
    <source>
        <dbReference type="Proteomes" id="UP000504632"/>
    </source>
</evidence>